<feature type="domain" description="Peptidase S9 prolyl oligopeptidase catalytic" evidence="2">
    <location>
        <begin position="417"/>
        <end position="629"/>
    </location>
</feature>
<dbReference type="InterPro" id="IPR029058">
    <property type="entry name" value="AB_hydrolase_fold"/>
</dbReference>
<dbReference type="Gene3D" id="2.120.10.30">
    <property type="entry name" value="TolB, C-terminal domain"/>
    <property type="match status" value="1"/>
</dbReference>
<name>A0ABT3BII2_9RHOB</name>
<dbReference type="RefSeq" id="WP_263845597.1">
    <property type="nucleotide sequence ID" value="NZ_JALIEB010000014.1"/>
</dbReference>
<dbReference type="Proteomes" id="UP001208690">
    <property type="component" value="Unassembled WGS sequence"/>
</dbReference>
<protein>
    <submittedName>
        <fullName evidence="3">Prolyl oligopeptidase family serine peptidase</fullName>
    </submittedName>
</protein>
<organism evidence="3 4">
    <name type="scientific">Roseobacter sinensis</name>
    <dbReference type="NCBI Taxonomy" id="2931391"/>
    <lineage>
        <taxon>Bacteria</taxon>
        <taxon>Pseudomonadati</taxon>
        <taxon>Pseudomonadota</taxon>
        <taxon>Alphaproteobacteria</taxon>
        <taxon>Rhodobacterales</taxon>
        <taxon>Roseobacteraceae</taxon>
        <taxon>Roseobacter</taxon>
    </lineage>
</organism>
<evidence type="ECO:0000313" key="3">
    <source>
        <dbReference type="EMBL" id="MCV3273372.1"/>
    </source>
</evidence>
<evidence type="ECO:0000256" key="1">
    <source>
        <dbReference type="ARBA" id="ARBA00022801"/>
    </source>
</evidence>
<dbReference type="PANTHER" id="PTHR42776:SF27">
    <property type="entry name" value="DIPEPTIDYL PEPTIDASE FAMILY MEMBER 6"/>
    <property type="match status" value="1"/>
</dbReference>
<accession>A0ABT3BII2</accession>
<dbReference type="SUPFAM" id="SSF53474">
    <property type="entry name" value="alpha/beta-Hydrolases"/>
    <property type="match status" value="1"/>
</dbReference>
<dbReference type="InterPro" id="IPR011042">
    <property type="entry name" value="6-blade_b-propeller_TolB-like"/>
</dbReference>
<dbReference type="InterPro" id="IPR001375">
    <property type="entry name" value="Peptidase_S9_cat"/>
</dbReference>
<evidence type="ECO:0000259" key="2">
    <source>
        <dbReference type="Pfam" id="PF00326"/>
    </source>
</evidence>
<dbReference type="Pfam" id="PF00326">
    <property type="entry name" value="Peptidase_S9"/>
    <property type="match status" value="1"/>
</dbReference>
<gene>
    <name evidence="3" type="ORF">MUB52_18215</name>
</gene>
<dbReference type="Gene3D" id="3.40.50.1820">
    <property type="entry name" value="alpha/beta hydrolase"/>
    <property type="match status" value="1"/>
</dbReference>
<reference evidence="3 4" key="1">
    <citation type="submission" date="2022-04" db="EMBL/GenBank/DDBJ databases">
        <title>Roseobacter sp. WL0113 is a bacterium isolated from neritic sediment.</title>
        <authorList>
            <person name="Wang L."/>
            <person name="He W."/>
            <person name="Zhang D.-F."/>
        </authorList>
    </citation>
    <scope>NUCLEOTIDE SEQUENCE [LARGE SCALE GENOMIC DNA]</scope>
    <source>
        <strain evidence="3 4">WL0113</strain>
    </source>
</reference>
<proteinExistence type="predicted"/>
<dbReference type="SUPFAM" id="SSF82171">
    <property type="entry name" value="DPP6 N-terminal domain-like"/>
    <property type="match status" value="1"/>
</dbReference>
<sequence>MEYRDRTVDLAPYFFGFPYNIREVSLEAQKVYYTKDERDGGSHLYVQPWNDTGQFDFDPEAAERVTDVDIESINFWGRRYNRNLDALVVMADEGKREDINLWLFSEREQDPIKLTDVDYVYDFAQSPDHRTIAFVSRDGDSDDQEGCLQLLSISDSGATSTERLFCDSDEKMPATLNWWAPLRIDDKNIVFTALADGDRNRKVLYRYDRTSKEVIEIAAASDGSWLGVMNSWEDGAQILYAQDTSLFFHDIPTGTNTELNDFENTFRVVTSEVAGRRYLQALTKGVSKTTYEVFAVEGNSLSRTDHFVTDVDIGFEHAEDHIAILYKTSAETIADFELVEIDASGRMERGPFVAGLDDLNERLTQCSVSLVTYDSIDGPGETKAPAEVQAYLYEPLDPIAPEDRLYVIEAFYGGGNSFSRTYHSLCGVGITVLSPVVRGDSRFGSEFETANDGKNADAPILDVIAGARFLEAEFELADTRRIGTIGFSHGGWAAVRALSYPGPEHFDFGFAMAGAGIYDVLQMADGAPEGQTNIRGWFDKEFGDLETERAHLAYLSATSHLDKIDAPIFLFHGRNDERITALHSISFAEVLENAGKDHELLIIDDQGHSIRGAHNWHRINSAALRFLEEVDAGLD</sequence>
<comment type="caution">
    <text evidence="3">The sequence shown here is derived from an EMBL/GenBank/DDBJ whole genome shotgun (WGS) entry which is preliminary data.</text>
</comment>
<dbReference type="EMBL" id="JALIEB010000014">
    <property type="protein sequence ID" value="MCV3273372.1"/>
    <property type="molecule type" value="Genomic_DNA"/>
</dbReference>
<keyword evidence="1" id="KW-0378">Hydrolase</keyword>
<evidence type="ECO:0000313" key="4">
    <source>
        <dbReference type="Proteomes" id="UP001208690"/>
    </source>
</evidence>
<keyword evidence="4" id="KW-1185">Reference proteome</keyword>
<dbReference type="PANTHER" id="PTHR42776">
    <property type="entry name" value="SERINE PEPTIDASE S9 FAMILY MEMBER"/>
    <property type="match status" value="1"/>
</dbReference>